<gene>
    <name evidence="2" type="ORF">KP509_32G033300</name>
</gene>
<evidence type="ECO:0000313" key="3">
    <source>
        <dbReference type="Proteomes" id="UP000825935"/>
    </source>
</evidence>
<protein>
    <submittedName>
        <fullName evidence="2">Uncharacterized protein</fullName>
    </submittedName>
</protein>
<evidence type="ECO:0000313" key="2">
    <source>
        <dbReference type="EMBL" id="KAH7287021.1"/>
    </source>
</evidence>
<sequence length="102" mass="11181">MLPKTYESEVVKRGYCFIAFHLSITTSMTSRLLDKTEEKVNLQSDRKSPEQRTAPTTTRKPPTEAPGEDDLGEDGVPVEGGVIELQFVADTMPSLHASSNAV</sequence>
<evidence type="ECO:0000256" key="1">
    <source>
        <dbReference type="SAM" id="MobiDB-lite"/>
    </source>
</evidence>
<feature type="compositionally biased region" description="Basic and acidic residues" evidence="1">
    <location>
        <begin position="36"/>
        <end position="50"/>
    </location>
</feature>
<proteinExistence type="predicted"/>
<dbReference type="Proteomes" id="UP000825935">
    <property type="component" value="Chromosome 32"/>
</dbReference>
<organism evidence="2 3">
    <name type="scientific">Ceratopteris richardii</name>
    <name type="common">Triangle waterfern</name>
    <dbReference type="NCBI Taxonomy" id="49495"/>
    <lineage>
        <taxon>Eukaryota</taxon>
        <taxon>Viridiplantae</taxon>
        <taxon>Streptophyta</taxon>
        <taxon>Embryophyta</taxon>
        <taxon>Tracheophyta</taxon>
        <taxon>Polypodiopsida</taxon>
        <taxon>Polypodiidae</taxon>
        <taxon>Polypodiales</taxon>
        <taxon>Pteridineae</taxon>
        <taxon>Pteridaceae</taxon>
        <taxon>Parkerioideae</taxon>
        <taxon>Ceratopteris</taxon>
    </lineage>
</organism>
<dbReference type="AlphaFoldDB" id="A0A8T2QUG1"/>
<name>A0A8T2QUG1_CERRI</name>
<keyword evidence="3" id="KW-1185">Reference proteome</keyword>
<dbReference type="EMBL" id="CM035437">
    <property type="protein sequence ID" value="KAH7287021.1"/>
    <property type="molecule type" value="Genomic_DNA"/>
</dbReference>
<reference evidence="2" key="1">
    <citation type="submission" date="2021-08" db="EMBL/GenBank/DDBJ databases">
        <title>WGS assembly of Ceratopteris richardii.</title>
        <authorList>
            <person name="Marchant D.B."/>
            <person name="Chen G."/>
            <person name="Jenkins J."/>
            <person name="Shu S."/>
            <person name="Leebens-Mack J."/>
            <person name="Grimwood J."/>
            <person name="Schmutz J."/>
            <person name="Soltis P."/>
            <person name="Soltis D."/>
            <person name="Chen Z.-H."/>
        </authorList>
    </citation>
    <scope>NUCLEOTIDE SEQUENCE</scope>
    <source>
        <strain evidence="2">Whitten #5841</strain>
        <tissue evidence="2">Leaf</tissue>
    </source>
</reference>
<accession>A0A8T2QUG1</accession>
<comment type="caution">
    <text evidence="2">The sequence shown here is derived from an EMBL/GenBank/DDBJ whole genome shotgun (WGS) entry which is preliminary data.</text>
</comment>
<feature type="region of interest" description="Disordered" evidence="1">
    <location>
        <begin position="36"/>
        <end position="77"/>
    </location>
</feature>